<evidence type="ECO:0000256" key="2">
    <source>
        <dbReference type="ARBA" id="ARBA00009236"/>
    </source>
</evidence>
<feature type="domain" description="Aminotransferase class V" evidence="7">
    <location>
        <begin position="32"/>
        <end position="351"/>
    </location>
</feature>
<dbReference type="GO" id="GO:0008483">
    <property type="term" value="F:transaminase activity"/>
    <property type="evidence" value="ECO:0007669"/>
    <property type="project" value="UniProtKB-KW"/>
</dbReference>
<comment type="cofactor">
    <cofactor evidence="1 5">
        <name>pyridoxal 5'-phosphate</name>
        <dbReference type="ChEBI" id="CHEBI:597326"/>
    </cofactor>
</comment>
<dbReference type="EMBL" id="JAJEWP010000001">
    <property type="protein sequence ID" value="MCC2615659.1"/>
    <property type="molecule type" value="Genomic_DNA"/>
</dbReference>
<dbReference type="PROSITE" id="PS00595">
    <property type="entry name" value="AA_TRANSFER_CLASS_5"/>
    <property type="match status" value="1"/>
</dbReference>
<name>A0ABS8G4Z9_9ALTE</name>
<dbReference type="Proteomes" id="UP001520878">
    <property type="component" value="Unassembled WGS sequence"/>
</dbReference>
<keyword evidence="8" id="KW-0032">Aminotransferase</keyword>
<dbReference type="InterPro" id="IPR015424">
    <property type="entry name" value="PyrdxlP-dep_Trfase"/>
</dbReference>
<evidence type="ECO:0000256" key="6">
    <source>
        <dbReference type="SAM" id="MobiDB-lite"/>
    </source>
</evidence>
<comment type="caution">
    <text evidence="8">The sequence shown here is derived from an EMBL/GenBank/DDBJ whole genome shotgun (WGS) entry which is preliminary data.</text>
</comment>
<dbReference type="InterPro" id="IPR015422">
    <property type="entry name" value="PyrdxlP-dep_Trfase_small"/>
</dbReference>
<dbReference type="RefSeq" id="WP_229157776.1">
    <property type="nucleotide sequence ID" value="NZ_JAJEWP010000001.1"/>
</dbReference>
<dbReference type="PANTHER" id="PTHR21152:SF40">
    <property type="entry name" value="ALANINE--GLYOXYLATE AMINOTRANSFERASE"/>
    <property type="match status" value="1"/>
</dbReference>
<dbReference type="InterPro" id="IPR000192">
    <property type="entry name" value="Aminotrans_V_dom"/>
</dbReference>
<organism evidence="8 9">
    <name type="scientific">Fluctibacter halophilus</name>
    <dbReference type="NCBI Taxonomy" id="226011"/>
    <lineage>
        <taxon>Bacteria</taxon>
        <taxon>Pseudomonadati</taxon>
        <taxon>Pseudomonadota</taxon>
        <taxon>Gammaproteobacteria</taxon>
        <taxon>Alteromonadales</taxon>
        <taxon>Alteromonadaceae</taxon>
        <taxon>Fluctibacter</taxon>
    </lineage>
</organism>
<dbReference type="InterPro" id="IPR015421">
    <property type="entry name" value="PyrdxlP-dep_Trfase_major"/>
</dbReference>
<evidence type="ECO:0000256" key="5">
    <source>
        <dbReference type="RuleBase" id="RU004504"/>
    </source>
</evidence>
<comment type="similarity">
    <text evidence="2 4">Belongs to the class-V pyridoxal-phosphate-dependent aminotransferase family.</text>
</comment>
<gene>
    <name evidence="8" type="ORF">LJ739_05345</name>
</gene>
<evidence type="ECO:0000313" key="8">
    <source>
        <dbReference type="EMBL" id="MCC2615659.1"/>
    </source>
</evidence>
<dbReference type="Pfam" id="PF00266">
    <property type="entry name" value="Aminotran_5"/>
    <property type="match status" value="1"/>
</dbReference>
<keyword evidence="3" id="KW-0663">Pyridoxal phosphate</keyword>
<sequence>MNQAFQPFTPQARTLMGPGPSDVHPRVLKALGQTTIGHLDPQFVQLMDHVKTGLQYALKTQNPLTMAISAPGSAGMEACFVNLIEPGDKVIVCQNGVFGGRMRENVLRCGGQAIMIEDPWGQPTDIQKVADALQQHPDAKALAFVHAETSTGVRNDAKALCALAKQFDCLTIVDAVTSLGGIELAVDDWQIDALYSGTQKCLSCVPGLSPVTFSQAAIDTIKQRKHPVQSWFLDMDLVMGYWGEGAKRAYHHTAPVNSIYALHESLCILHEEGLENAWQRHQTLHNALKQGLEGLGLSLLVDEQYRLPQLNSVVIPDGVDDALVRSRLLNEFNLEIGAGLGALAGKIWRIGLMGYACRQDNIDYCLDALGKVLNR</sequence>
<dbReference type="SUPFAM" id="SSF53383">
    <property type="entry name" value="PLP-dependent transferases"/>
    <property type="match status" value="1"/>
</dbReference>
<accession>A0ABS8G4Z9</accession>
<dbReference type="Gene3D" id="3.90.1150.10">
    <property type="entry name" value="Aspartate Aminotransferase, domain 1"/>
    <property type="match status" value="1"/>
</dbReference>
<evidence type="ECO:0000259" key="7">
    <source>
        <dbReference type="Pfam" id="PF00266"/>
    </source>
</evidence>
<dbReference type="InterPro" id="IPR020578">
    <property type="entry name" value="Aminotrans_V_PyrdxlP_BS"/>
</dbReference>
<protein>
    <submittedName>
        <fullName evidence="8">Alanine--glyoxylate aminotransferase family protein</fullName>
    </submittedName>
</protein>
<dbReference type="PANTHER" id="PTHR21152">
    <property type="entry name" value="AMINOTRANSFERASE CLASS V"/>
    <property type="match status" value="1"/>
</dbReference>
<evidence type="ECO:0000256" key="1">
    <source>
        <dbReference type="ARBA" id="ARBA00001933"/>
    </source>
</evidence>
<reference evidence="8 9" key="1">
    <citation type="submission" date="2021-10" db="EMBL/GenBank/DDBJ databases">
        <title>Draft genome of Aestuariibacter halophilus JC2043.</title>
        <authorList>
            <person name="Emsley S.A."/>
            <person name="Pfannmuller K.M."/>
            <person name="Ushijima B."/>
            <person name="Saw J.H."/>
            <person name="Videau P."/>
        </authorList>
    </citation>
    <scope>NUCLEOTIDE SEQUENCE [LARGE SCALE GENOMIC DNA]</scope>
    <source>
        <strain evidence="8 9">JC2043</strain>
    </source>
</reference>
<feature type="region of interest" description="Disordered" evidence="6">
    <location>
        <begin position="1"/>
        <end position="20"/>
    </location>
</feature>
<dbReference type="PIRSF" id="PIRSF000524">
    <property type="entry name" value="SPT"/>
    <property type="match status" value="1"/>
</dbReference>
<dbReference type="Gene3D" id="3.40.640.10">
    <property type="entry name" value="Type I PLP-dependent aspartate aminotransferase-like (Major domain)"/>
    <property type="match status" value="1"/>
</dbReference>
<keyword evidence="9" id="KW-1185">Reference proteome</keyword>
<evidence type="ECO:0000256" key="4">
    <source>
        <dbReference type="RuleBase" id="RU004075"/>
    </source>
</evidence>
<evidence type="ECO:0000313" key="9">
    <source>
        <dbReference type="Proteomes" id="UP001520878"/>
    </source>
</evidence>
<proteinExistence type="inferred from homology"/>
<evidence type="ECO:0000256" key="3">
    <source>
        <dbReference type="ARBA" id="ARBA00022898"/>
    </source>
</evidence>
<feature type="compositionally biased region" description="Polar residues" evidence="6">
    <location>
        <begin position="1"/>
        <end position="12"/>
    </location>
</feature>
<keyword evidence="8" id="KW-0808">Transferase</keyword>
<dbReference type="InterPro" id="IPR024169">
    <property type="entry name" value="SP_NH2Trfase/AEP_transaminase"/>
</dbReference>